<dbReference type="KEGG" id="dfa:DFA_03138"/>
<reference evidence="3" key="1">
    <citation type="journal article" date="2011" name="Genome Res.">
        <title>Phylogeny-wide analysis of social amoeba genomes highlights ancient origins for complex intercellular communication.</title>
        <authorList>
            <person name="Heidel A.J."/>
            <person name="Lawal H.M."/>
            <person name="Felder M."/>
            <person name="Schilde C."/>
            <person name="Helps N.R."/>
            <person name="Tunggal B."/>
            <person name="Rivero F."/>
            <person name="John U."/>
            <person name="Schleicher M."/>
            <person name="Eichinger L."/>
            <person name="Platzer M."/>
            <person name="Noegel A.A."/>
            <person name="Schaap P."/>
            <person name="Gloeckner G."/>
        </authorList>
    </citation>
    <scope>NUCLEOTIDE SEQUENCE [LARGE SCALE GENOMIC DNA]</scope>
    <source>
        <strain evidence="3">SH3</strain>
    </source>
</reference>
<name>F4PGQ9_CACFS</name>
<evidence type="ECO:0000313" key="2">
    <source>
        <dbReference type="EMBL" id="EGG24893.1"/>
    </source>
</evidence>
<keyword evidence="3" id="KW-1185">Reference proteome</keyword>
<dbReference type="Pfam" id="PF01833">
    <property type="entry name" value="TIG"/>
    <property type="match status" value="1"/>
</dbReference>
<gene>
    <name evidence="2" type="ORF">DFA_03138</name>
</gene>
<protein>
    <recommendedName>
        <fullName evidence="1">IPT/TIG domain-containing protein</fullName>
    </recommendedName>
</protein>
<accession>F4PGQ9</accession>
<dbReference type="InterPro" id="IPR002909">
    <property type="entry name" value="IPT_dom"/>
</dbReference>
<evidence type="ECO:0000259" key="1">
    <source>
        <dbReference type="Pfam" id="PF01833"/>
    </source>
</evidence>
<dbReference type="EMBL" id="GL883006">
    <property type="protein sequence ID" value="EGG24893.1"/>
    <property type="molecule type" value="Genomic_DNA"/>
</dbReference>
<dbReference type="GeneID" id="14876711"/>
<dbReference type="Proteomes" id="UP000007797">
    <property type="component" value="Unassembled WGS sequence"/>
</dbReference>
<evidence type="ECO:0000313" key="3">
    <source>
        <dbReference type="Proteomes" id="UP000007797"/>
    </source>
</evidence>
<dbReference type="AlphaFoldDB" id="F4PGQ9"/>
<sequence length="167" mass="19073">MNMNMARFLDDGDYVSTSNIPCNISFATSTQIICQLPTSLVRETKLLPISISVDQVYTQTYKPHIYSILMQYSFSIVCEDRFFSTILFGGDYEGVNRLMIDKVTMGVTFNAPYIGSFDSQEMYQCFNRSLDLIGYDDFRFWQGVSFTAKSLQQIVKGSPIRYQKSVG</sequence>
<proteinExistence type="predicted"/>
<organism evidence="2 3">
    <name type="scientific">Cavenderia fasciculata</name>
    <name type="common">Slime mold</name>
    <name type="synonym">Dictyostelium fasciculatum</name>
    <dbReference type="NCBI Taxonomy" id="261658"/>
    <lineage>
        <taxon>Eukaryota</taxon>
        <taxon>Amoebozoa</taxon>
        <taxon>Evosea</taxon>
        <taxon>Eumycetozoa</taxon>
        <taxon>Dictyostelia</taxon>
        <taxon>Acytosteliales</taxon>
        <taxon>Cavenderiaceae</taxon>
        <taxon>Cavenderia</taxon>
    </lineage>
</organism>
<feature type="domain" description="IPT/TIG" evidence="1">
    <location>
        <begin position="10"/>
        <end position="58"/>
    </location>
</feature>
<dbReference type="RefSeq" id="XP_004362744.1">
    <property type="nucleotide sequence ID" value="XM_004362687.1"/>
</dbReference>